<dbReference type="Gene3D" id="1.10.10.10">
    <property type="entry name" value="Winged helix-like DNA-binding domain superfamily/Winged helix DNA-binding domain"/>
    <property type="match status" value="1"/>
</dbReference>
<evidence type="ECO:0000259" key="2">
    <source>
        <dbReference type="Pfam" id="PF03551"/>
    </source>
</evidence>
<evidence type="ECO:0000313" key="4">
    <source>
        <dbReference type="Proteomes" id="UP000297318"/>
    </source>
</evidence>
<feature type="domain" description="Transcription regulator PadR N-terminal" evidence="2">
    <location>
        <begin position="12"/>
        <end position="90"/>
    </location>
</feature>
<comment type="caution">
    <text evidence="3">The sequence shown here is derived from an EMBL/GenBank/DDBJ whole genome shotgun (WGS) entry which is preliminary data.</text>
</comment>
<gene>
    <name evidence="3" type="ORF">SERN_1028</name>
</gene>
<sequence length="209" mass="23003">MRKRSDVLDLAILGRLASGPLHGYELRKRLAATLGMFRSLSFGSLYPRLRALEALGWITSAHTAELPHALASKRSRVSYELTAAGKEHLAQTLTASDPAAWDDDVFDVRFSMFTDTDPQTRLWILEGRRTRVLERREATRTAAVKNRERRDSYTAELQRHGLELLDKEVGWLEGLIAVERAATASPPAAPPASPAPTTARPPAAADPPA</sequence>
<dbReference type="PANTHER" id="PTHR33169">
    <property type="entry name" value="PADR-FAMILY TRANSCRIPTIONAL REGULATOR"/>
    <property type="match status" value="1"/>
</dbReference>
<dbReference type="AlphaFoldDB" id="A0A4Z1DZL0"/>
<keyword evidence="4" id="KW-1185">Reference proteome</keyword>
<dbReference type="InterPro" id="IPR036390">
    <property type="entry name" value="WH_DNA-bd_sf"/>
</dbReference>
<name>A0A4Z1DZL0_9MICO</name>
<reference evidence="3 4" key="1">
    <citation type="submission" date="2018-11" db="EMBL/GenBank/DDBJ databases">
        <title>Complete genome sequencing of the Actinobacteria Serinibacter sp. K3-2.</title>
        <authorList>
            <person name="Rakitin A.L."/>
            <person name="Beletsky A.V."/>
            <person name="Mardanov A.V."/>
            <person name="Ravin N.V."/>
            <person name="Gromova A.S."/>
            <person name="Filippova S.N."/>
            <person name="Gal'Chenko V.F."/>
        </authorList>
    </citation>
    <scope>NUCLEOTIDE SEQUENCE [LARGE SCALE GENOMIC DNA]</scope>
    <source>
        <strain evidence="3 4">K3-2</strain>
    </source>
</reference>
<dbReference type="EMBL" id="RHPJ01000002">
    <property type="protein sequence ID" value="TGO05024.1"/>
    <property type="molecule type" value="Genomic_DNA"/>
</dbReference>
<organism evidence="3 4">
    <name type="scientific">Serinibacter arcticus</name>
    <dbReference type="NCBI Taxonomy" id="1655435"/>
    <lineage>
        <taxon>Bacteria</taxon>
        <taxon>Bacillati</taxon>
        <taxon>Actinomycetota</taxon>
        <taxon>Actinomycetes</taxon>
        <taxon>Micrococcales</taxon>
        <taxon>Beutenbergiaceae</taxon>
        <taxon>Serinibacter</taxon>
    </lineage>
</organism>
<accession>A0A4Z1DZL0</accession>
<dbReference type="InterPro" id="IPR036388">
    <property type="entry name" value="WH-like_DNA-bd_sf"/>
</dbReference>
<dbReference type="InterPro" id="IPR005149">
    <property type="entry name" value="Tscrpt_reg_PadR_N"/>
</dbReference>
<dbReference type="Proteomes" id="UP000297318">
    <property type="component" value="Unassembled WGS sequence"/>
</dbReference>
<dbReference type="RefSeq" id="WP_135849094.1">
    <property type="nucleotide sequence ID" value="NZ_RHPJ01000002.1"/>
</dbReference>
<protein>
    <submittedName>
        <fullName evidence="3">Transcriptional regulator, PadR family</fullName>
    </submittedName>
</protein>
<proteinExistence type="predicted"/>
<evidence type="ECO:0000313" key="3">
    <source>
        <dbReference type="EMBL" id="TGO05024.1"/>
    </source>
</evidence>
<dbReference type="OrthoDB" id="2374094at2"/>
<evidence type="ECO:0000256" key="1">
    <source>
        <dbReference type="SAM" id="MobiDB-lite"/>
    </source>
</evidence>
<dbReference type="InterPro" id="IPR052509">
    <property type="entry name" value="Metal_resp_DNA-bind_regulator"/>
</dbReference>
<dbReference type="PANTHER" id="PTHR33169:SF26">
    <property type="entry name" value="CONSERVED PROTEIN"/>
    <property type="match status" value="1"/>
</dbReference>
<dbReference type="Pfam" id="PF03551">
    <property type="entry name" value="PadR"/>
    <property type="match status" value="1"/>
</dbReference>
<feature type="region of interest" description="Disordered" evidence="1">
    <location>
        <begin position="183"/>
        <end position="209"/>
    </location>
</feature>
<dbReference type="SUPFAM" id="SSF46785">
    <property type="entry name" value="Winged helix' DNA-binding domain"/>
    <property type="match status" value="1"/>
</dbReference>